<feature type="compositionally biased region" description="Polar residues" evidence="1">
    <location>
        <begin position="337"/>
        <end position="347"/>
    </location>
</feature>
<dbReference type="GO" id="GO:0006260">
    <property type="term" value="P:DNA replication"/>
    <property type="evidence" value="ECO:0007669"/>
    <property type="project" value="InterPro"/>
</dbReference>
<feature type="region of interest" description="Disordered" evidence="1">
    <location>
        <begin position="412"/>
        <end position="447"/>
    </location>
</feature>
<feature type="region of interest" description="Disordered" evidence="1">
    <location>
        <begin position="286"/>
        <end position="347"/>
    </location>
</feature>
<dbReference type="GO" id="GO:0033314">
    <property type="term" value="P:mitotic DNA replication checkpoint signaling"/>
    <property type="evidence" value="ECO:0007669"/>
    <property type="project" value="InterPro"/>
</dbReference>
<feature type="compositionally biased region" description="Basic and acidic residues" evidence="1">
    <location>
        <begin position="59"/>
        <end position="68"/>
    </location>
</feature>
<feature type="region of interest" description="Disordered" evidence="1">
    <location>
        <begin position="532"/>
        <end position="551"/>
    </location>
</feature>
<reference evidence="2 3" key="1">
    <citation type="submission" date="2019-09" db="EMBL/GenBank/DDBJ databases">
        <title>Bird 10,000 Genomes (B10K) Project - Family phase.</title>
        <authorList>
            <person name="Zhang G."/>
        </authorList>
    </citation>
    <scope>NUCLEOTIDE SEQUENCE [LARGE SCALE GENOMIC DNA]</scope>
    <source>
        <strain evidence="2">B10K-MSB-01</strain>
    </source>
</reference>
<accession>A0A7K7W3C3</accession>
<feature type="region of interest" description="Disordered" evidence="1">
    <location>
        <begin position="136"/>
        <end position="163"/>
    </location>
</feature>
<name>A0A7K7W3C3_9AVES</name>
<evidence type="ECO:0000313" key="2">
    <source>
        <dbReference type="EMBL" id="NXA47344.1"/>
    </source>
</evidence>
<organism evidence="2 3">
    <name type="scientific">Nothocercus julius</name>
    <dbReference type="NCBI Taxonomy" id="2585813"/>
    <lineage>
        <taxon>Eukaryota</taxon>
        <taxon>Metazoa</taxon>
        <taxon>Chordata</taxon>
        <taxon>Craniata</taxon>
        <taxon>Vertebrata</taxon>
        <taxon>Euteleostomi</taxon>
        <taxon>Archelosauria</taxon>
        <taxon>Archosauria</taxon>
        <taxon>Dinosauria</taxon>
        <taxon>Saurischia</taxon>
        <taxon>Theropoda</taxon>
        <taxon>Coelurosauria</taxon>
        <taxon>Aves</taxon>
        <taxon>Palaeognathae</taxon>
        <taxon>Tinamiformes</taxon>
        <taxon>Tinamidae</taxon>
        <taxon>Nothocercus</taxon>
    </lineage>
</organism>
<feature type="compositionally biased region" description="Basic and acidic residues" evidence="1">
    <location>
        <begin position="747"/>
        <end position="765"/>
    </location>
</feature>
<feature type="region of interest" description="Disordered" evidence="1">
    <location>
        <begin position="1"/>
        <end position="98"/>
    </location>
</feature>
<sequence>MCSPVTELSPGKRRTRKDSLNLEDPNAFQTPKKAPCKAAQKPLNSASKLPRRSPRTLHRTPEKLERTAGRSPAARQTAAKCLGKYFSPPERRVMSPSVSIESKRVHLTQVTYQDCSPIKSLSSSYKEVSLQTPGKEGLKMLSSSPLPLKDSNPNSSSTSTLQERTFTDLQNAECSLRATSESMSPSGAQRQILPEENQMQPESAPLVMESTPRKLEDSGSKLRSTPLRAETSQLPVREDPHFGSPCANSTNTLASSSPFHEHTREFAWEFNTPKTSLPKLPVITGTSLRSPLHTPEQSKCEPKSGGENLMFTCATPSRTKDDQNDNDSGSSTGGSVQLCNTQIPENTPLSEKNKQILTIPQNTFERKDLKSLEKHFSPKPCAGGQVHVCNASTECEQLVKTGNSSADTCESFLSDSQTSSNDLEARTVGPERTGPKAPSLKRRSRSDVAALPAVPRPAAVYSLRCTADRRQREAAARLGNPVIPARFSTPKSHCKVLSESPPTYEVELEMQASGLPKLRFKKIGSCSALEVQPEASASKPKGGESPFGDPWCSKHPEKPAAACVSPSCFRSFHSTPGKGGGQTYICQSYTPTSCASSSPLEAGVPCTPSPKQKGKTTPDAIKDWPRRKRAASSTASASCAPSEKNTDEIKKMSTDGEGEMKILEHCSSKVTNTLGEFELEGVCRLQDQPSPGDCEPRAEETSAFRTFGLKSRKRVYPCLSPEREEKHEAKRSCTNMFNLDLTGFPQDRSKESKPRADAGAPEKPRVCSLITPVQSSCTGDDDVFLLSGN</sequence>
<dbReference type="OrthoDB" id="5812172at2759"/>
<dbReference type="EMBL" id="VZSV01000026">
    <property type="protein sequence ID" value="NXA47344.1"/>
    <property type="molecule type" value="Genomic_DNA"/>
</dbReference>
<protein>
    <submittedName>
        <fullName evidence="2">TICRR protein</fullName>
    </submittedName>
</protein>
<feature type="compositionally biased region" description="Low complexity" evidence="1">
    <location>
        <begin position="31"/>
        <end position="42"/>
    </location>
</feature>
<dbReference type="GO" id="GO:0007095">
    <property type="term" value="P:mitotic G2 DNA damage checkpoint signaling"/>
    <property type="evidence" value="ECO:0007669"/>
    <property type="project" value="TreeGrafter"/>
</dbReference>
<feature type="compositionally biased region" description="Basic residues" evidence="1">
    <location>
        <begin position="49"/>
        <end position="58"/>
    </location>
</feature>
<gene>
    <name evidence="2" type="primary">Ticrr</name>
    <name evidence="2" type="ORF">NOTJUL_R14883</name>
</gene>
<feature type="compositionally biased region" description="Low complexity" evidence="1">
    <location>
        <begin position="326"/>
        <end position="335"/>
    </location>
</feature>
<feature type="compositionally biased region" description="Polar residues" evidence="1">
    <location>
        <begin position="412"/>
        <end position="422"/>
    </location>
</feature>
<feature type="non-terminal residue" evidence="2">
    <location>
        <position position="1"/>
    </location>
</feature>
<feature type="region of interest" description="Disordered" evidence="1">
    <location>
        <begin position="741"/>
        <end position="765"/>
    </location>
</feature>
<dbReference type="GO" id="GO:0003682">
    <property type="term" value="F:chromatin binding"/>
    <property type="evidence" value="ECO:0007669"/>
    <property type="project" value="TreeGrafter"/>
</dbReference>
<feature type="region of interest" description="Disordered" evidence="1">
    <location>
        <begin position="177"/>
        <end position="205"/>
    </location>
</feature>
<feature type="region of interest" description="Disordered" evidence="1">
    <location>
        <begin position="600"/>
        <end position="648"/>
    </location>
</feature>
<feature type="compositionally biased region" description="Low complexity" evidence="1">
    <location>
        <begin position="631"/>
        <end position="642"/>
    </location>
</feature>
<keyword evidence="3" id="KW-1185">Reference proteome</keyword>
<evidence type="ECO:0000313" key="3">
    <source>
        <dbReference type="Proteomes" id="UP000531559"/>
    </source>
</evidence>
<feature type="compositionally biased region" description="Low complexity" evidence="1">
    <location>
        <begin position="141"/>
        <end position="157"/>
    </location>
</feature>
<comment type="caution">
    <text evidence="2">The sequence shown here is derived from an EMBL/GenBank/DDBJ whole genome shotgun (WGS) entry which is preliminary data.</text>
</comment>
<feature type="compositionally biased region" description="Polar residues" evidence="1">
    <location>
        <begin position="177"/>
        <end position="189"/>
    </location>
</feature>
<dbReference type="GO" id="GO:0010212">
    <property type="term" value="P:response to ionizing radiation"/>
    <property type="evidence" value="ECO:0007669"/>
    <property type="project" value="InterPro"/>
</dbReference>
<dbReference type="Proteomes" id="UP000531559">
    <property type="component" value="Unassembled WGS sequence"/>
</dbReference>
<dbReference type="GO" id="GO:0005634">
    <property type="term" value="C:nucleus"/>
    <property type="evidence" value="ECO:0007669"/>
    <property type="project" value="InterPro"/>
</dbReference>
<proteinExistence type="predicted"/>
<dbReference type="GO" id="GO:0030174">
    <property type="term" value="P:regulation of DNA-templated DNA replication initiation"/>
    <property type="evidence" value="ECO:0007669"/>
    <property type="project" value="TreeGrafter"/>
</dbReference>
<evidence type="ECO:0000256" key="1">
    <source>
        <dbReference type="SAM" id="MobiDB-lite"/>
    </source>
</evidence>
<dbReference type="InterPro" id="IPR026153">
    <property type="entry name" value="Treslin"/>
</dbReference>
<dbReference type="PANTHER" id="PTHR21556:SF2">
    <property type="entry name" value="TRESLIN"/>
    <property type="match status" value="1"/>
</dbReference>
<dbReference type="AlphaFoldDB" id="A0A7K7W3C3"/>
<dbReference type="PANTHER" id="PTHR21556">
    <property type="entry name" value="TRESLIN"/>
    <property type="match status" value="1"/>
</dbReference>
<feature type="non-terminal residue" evidence="2">
    <location>
        <position position="789"/>
    </location>
</feature>